<accession>A0AA39RTF8</accession>
<keyword evidence="2" id="KW-1185">Reference proteome</keyword>
<proteinExistence type="predicted"/>
<dbReference type="GO" id="GO:0000967">
    <property type="term" value="P:rRNA 5'-end processing"/>
    <property type="evidence" value="ECO:0007669"/>
    <property type="project" value="TreeGrafter"/>
</dbReference>
<reference evidence="1" key="1">
    <citation type="journal article" date="2022" name="Plant J.">
        <title>Strategies of tolerance reflected in two North American maple genomes.</title>
        <authorList>
            <person name="McEvoy S.L."/>
            <person name="Sezen U.U."/>
            <person name="Trouern-Trend A."/>
            <person name="McMahon S.M."/>
            <person name="Schaberg P.G."/>
            <person name="Yang J."/>
            <person name="Wegrzyn J.L."/>
            <person name="Swenson N.G."/>
        </authorList>
    </citation>
    <scope>NUCLEOTIDE SEQUENCE</scope>
    <source>
        <strain evidence="1">NS2018</strain>
    </source>
</reference>
<protein>
    <submittedName>
        <fullName evidence="1">Uncharacterized protein</fullName>
    </submittedName>
</protein>
<gene>
    <name evidence="1" type="ORF">LWI29_033699</name>
</gene>
<dbReference type="Proteomes" id="UP001168877">
    <property type="component" value="Unassembled WGS sequence"/>
</dbReference>
<evidence type="ECO:0000313" key="1">
    <source>
        <dbReference type="EMBL" id="KAK0579934.1"/>
    </source>
</evidence>
<evidence type="ECO:0000313" key="2">
    <source>
        <dbReference type="Proteomes" id="UP001168877"/>
    </source>
</evidence>
<reference evidence="1" key="2">
    <citation type="submission" date="2023-06" db="EMBL/GenBank/DDBJ databases">
        <authorList>
            <person name="Swenson N.G."/>
            <person name="Wegrzyn J.L."/>
            <person name="Mcevoy S.L."/>
        </authorList>
    </citation>
    <scope>NUCLEOTIDE SEQUENCE</scope>
    <source>
        <strain evidence="1">NS2018</strain>
        <tissue evidence="1">Leaf</tissue>
    </source>
</reference>
<dbReference type="EMBL" id="JAUESC010000385">
    <property type="protein sequence ID" value="KAK0579934.1"/>
    <property type="molecule type" value="Genomic_DNA"/>
</dbReference>
<name>A0AA39RTF8_ACESA</name>
<comment type="caution">
    <text evidence="1">The sequence shown here is derived from an EMBL/GenBank/DDBJ whole genome shotgun (WGS) entry which is preliminary data.</text>
</comment>
<dbReference type="InterPro" id="IPR005227">
    <property type="entry name" value="YqgF"/>
</dbReference>
<dbReference type="PANTHER" id="PTHR33317">
    <property type="entry name" value="POLYNUCLEOTIDYL TRANSFERASE, RIBONUCLEASE H-LIKE SUPERFAMILY PROTEIN"/>
    <property type="match status" value="1"/>
</dbReference>
<dbReference type="AlphaFoldDB" id="A0AA39RTF8"/>
<dbReference type="PANTHER" id="PTHR33317:SF1">
    <property type="entry name" value="POLYNUCLEOTIDYL TRANSFERASE, RIBONUCLEASE H-LIKE SUPERFAMILY PROTEIN"/>
    <property type="match status" value="1"/>
</dbReference>
<organism evidence="1 2">
    <name type="scientific">Acer saccharum</name>
    <name type="common">Sugar maple</name>
    <dbReference type="NCBI Taxonomy" id="4024"/>
    <lineage>
        <taxon>Eukaryota</taxon>
        <taxon>Viridiplantae</taxon>
        <taxon>Streptophyta</taxon>
        <taxon>Embryophyta</taxon>
        <taxon>Tracheophyta</taxon>
        <taxon>Spermatophyta</taxon>
        <taxon>Magnoliopsida</taxon>
        <taxon>eudicotyledons</taxon>
        <taxon>Gunneridae</taxon>
        <taxon>Pentapetalae</taxon>
        <taxon>rosids</taxon>
        <taxon>malvids</taxon>
        <taxon>Sapindales</taxon>
        <taxon>Sapindaceae</taxon>
        <taxon>Hippocastanoideae</taxon>
        <taxon>Acereae</taxon>
        <taxon>Acer</taxon>
    </lineage>
</organism>
<sequence length="170" mass="19855">MIDYTFGQFVIGYAVPNSDEKPPMHIEKLLLEMDKEPALKNILYIEVDERVTSKRGAKRRTEMMDYTFGQFVIGYAVHNSDEKPPMHIEKLLLEMDKEPALKNILYIEVDERVTSKRGAKRRIEMMDYTFGQFVIGYAVPNSDEKPPMHIENLLLKMDKEPALEHILYTE</sequence>